<reference evidence="1" key="2">
    <citation type="submission" date="2023-07" db="EMBL/GenBank/DDBJ databases">
        <authorList>
            <consortium name="Lawrence Berkeley National Laboratory"/>
            <person name="Haridas S."/>
            <person name="Hensen N."/>
            <person name="Bonometti L."/>
            <person name="Westerberg I."/>
            <person name="Brannstrom I.O."/>
            <person name="Guillou S."/>
            <person name="Cros-Aarteil S."/>
            <person name="Calhoun S."/>
            <person name="Kuo A."/>
            <person name="Mondo S."/>
            <person name="Pangilinan J."/>
            <person name="Riley R."/>
            <person name="LaButti K."/>
            <person name="Andreopoulos B."/>
            <person name="Lipzen A."/>
            <person name="Chen C."/>
            <person name="Yanf M."/>
            <person name="Daum C."/>
            <person name="Ng V."/>
            <person name="Clum A."/>
            <person name="Steindorff A."/>
            <person name="Ohm R."/>
            <person name="Martin F."/>
            <person name="Silar P."/>
            <person name="Natvig D."/>
            <person name="Lalanne C."/>
            <person name="Gautier V."/>
            <person name="Ament-velasquez S.L."/>
            <person name="Kruys A."/>
            <person name="Hutchinson M.I."/>
            <person name="Powell A.J."/>
            <person name="Barry K."/>
            <person name="Miller A.N."/>
            <person name="Grigoriev I.V."/>
            <person name="Debuchy R."/>
            <person name="Gladieux P."/>
            <person name="Thoren M.H."/>
            <person name="Johannesson H."/>
        </authorList>
    </citation>
    <scope>NUCLEOTIDE SEQUENCE</scope>
    <source>
        <strain evidence="1">FGSC 1904</strain>
    </source>
</reference>
<evidence type="ECO:0000313" key="1">
    <source>
        <dbReference type="EMBL" id="KAK3402848.1"/>
    </source>
</evidence>
<sequence length="245" mass="28384">MKHKAWIRLDWDGVGESPGALEPWSHERQHYTMSFGYSRYLRRQTWSNSELLDVCKSVKLQGLPATTFSCKVETRRNVRKRLHSSNSAYLQNLQEQELCPKLLHIYTIPRLNSKQILQLQIIQAGLSPFLTLNASGLLSRRSRVQESHVRNWWCCLVAVGRGRVRKLGKGVIPRLQHTEMFGKNAGRWFGVLSTCKQQGFSRTSFEYFRNRVGYILHVIIDECDLYVSGKLMPSELRKPETTNMS</sequence>
<evidence type="ECO:0000313" key="2">
    <source>
        <dbReference type="Proteomes" id="UP001281003"/>
    </source>
</evidence>
<organism evidence="1 2">
    <name type="scientific">Sordaria brevicollis</name>
    <dbReference type="NCBI Taxonomy" id="83679"/>
    <lineage>
        <taxon>Eukaryota</taxon>
        <taxon>Fungi</taxon>
        <taxon>Dikarya</taxon>
        <taxon>Ascomycota</taxon>
        <taxon>Pezizomycotina</taxon>
        <taxon>Sordariomycetes</taxon>
        <taxon>Sordariomycetidae</taxon>
        <taxon>Sordariales</taxon>
        <taxon>Sordariaceae</taxon>
        <taxon>Sordaria</taxon>
    </lineage>
</organism>
<name>A0AAE0UG65_SORBR</name>
<keyword evidence="2" id="KW-1185">Reference proteome</keyword>
<dbReference type="EMBL" id="JAUTDP010000001">
    <property type="protein sequence ID" value="KAK3402848.1"/>
    <property type="molecule type" value="Genomic_DNA"/>
</dbReference>
<dbReference type="AlphaFoldDB" id="A0AAE0UG65"/>
<dbReference type="Proteomes" id="UP001281003">
    <property type="component" value="Unassembled WGS sequence"/>
</dbReference>
<reference evidence="1" key="1">
    <citation type="journal article" date="2023" name="Mol. Phylogenet. Evol.">
        <title>Genome-scale phylogeny and comparative genomics of the fungal order Sordariales.</title>
        <authorList>
            <person name="Hensen N."/>
            <person name="Bonometti L."/>
            <person name="Westerberg I."/>
            <person name="Brannstrom I.O."/>
            <person name="Guillou S."/>
            <person name="Cros-Aarteil S."/>
            <person name="Calhoun S."/>
            <person name="Haridas S."/>
            <person name="Kuo A."/>
            <person name="Mondo S."/>
            <person name="Pangilinan J."/>
            <person name="Riley R."/>
            <person name="LaButti K."/>
            <person name="Andreopoulos B."/>
            <person name="Lipzen A."/>
            <person name="Chen C."/>
            <person name="Yan M."/>
            <person name="Daum C."/>
            <person name="Ng V."/>
            <person name="Clum A."/>
            <person name="Steindorff A."/>
            <person name="Ohm R.A."/>
            <person name="Martin F."/>
            <person name="Silar P."/>
            <person name="Natvig D.O."/>
            <person name="Lalanne C."/>
            <person name="Gautier V."/>
            <person name="Ament-Velasquez S.L."/>
            <person name="Kruys A."/>
            <person name="Hutchinson M.I."/>
            <person name="Powell A.J."/>
            <person name="Barry K."/>
            <person name="Miller A.N."/>
            <person name="Grigoriev I.V."/>
            <person name="Debuchy R."/>
            <person name="Gladieux P."/>
            <person name="Hiltunen Thoren M."/>
            <person name="Johannesson H."/>
        </authorList>
    </citation>
    <scope>NUCLEOTIDE SEQUENCE</scope>
    <source>
        <strain evidence="1">FGSC 1904</strain>
    </source>
</reference>
<protein>
    <submittedName>
        <fullName evidence="1">Uncharacterized protein</fullName>
    </submittedName>
</protein>
<comment type="caution">
    <text evidence="1">The sequence shown here is derived from an EMBL/GenBank/DDBJ whole genome shotgun (WGS) entry which is preliminary data.</text>
</comment>
<gene>
    <name evidence="1" type="ORF">B0T20DRAFT_388527</name>
</gene>
<accession>A0AAE0UG65</accession>
<proteinExistence type="predicted"/>